<dbReference type="NCBIfam" id="TIGR02431">
    <property type="entry name" value="pcaR_pcaU"/>
    <property type="match status" value="1"/>
</dbReference>
<dbReference type="GO" id="GO:0045893">
    <property type="term" value="P:positive regulation of DNA-templated transcription"/>
    <property type="evidence" value="ECO:0007669"/>
    <property type="project" value="InterPro"/>
</dbReference>
<dbReference type="InterPro" id="IPR036390">
    <property type="entry name" value="WH_DNA-bd_sf"/>
</dbReference>
<dbReference type="GO" id="GO:0003677">
    <property type="term" value="F:DNA binding"/>
    <property type="evidence" value="ECO:0007669"/>
    <property type="project" value="UniProtKB-KW"/>
</dbReference>
<dbReference type="Pfam" id="PF09339">
    <property type="entry name" value="HTH_IclR"/>
    <property type="match status" value="1"/>
</dbReference>
<dbReference type="PANTHER" id="PTHR30136">
    <property type="entry name" value="HELIX-TURN-HELIX TRANSCRIPTIONAL REGULATOR, ICLR FAMILY"/>
    <property type="match status" value="1"/>
</dbReference>
<dbReference type="PROSITE" id="PS51078">
    <property type="entry name" value="ICLR_ED"/>
    <property type="match status" value="1"/>
</dbReference>
<dbReference type="PANTHER" id="PTHR30136:SF34">
    <property type="entry name" value="TRANSCRIPTIONAL REGULATOR"/>
    <property type="match status" value="1"/>
</dbReference>
<evidence type="ECO:0000256" key="1">
    <source>
        <dbReference type="ARBA" id="ARBA00023015"/>
    </source>
</evidence>
<accession>A0A212JJX9</accession>
<name>A0A212JJX9_9PROT</name>
<proteinExistence type="predicted"/>
<gene>
    <name evidence="6" type="primary">pcaR</name>
    <name evidence="6" type="ORF">KL86APRO_11210</name>
</gene>
<dbReference type="GO" id="GO:0046278">
    <property type="term" value="P:3,4-dihydroxybenzoate metabolic process"/>
    <property type="evidence" value="ECO:0007669"/>
    <property type="project" value="InterPro"/>
</dbReference>
<dbReference type="Gene3D" id="1.10.10.10">
    <property type="entry name" value="Winged helix-like DNA-binding domain superfamily/Winged helix DNA-binding domain"/>
    <property type="match status" value="1"/>
</dbReference>
<dbReference type="SUPFAM" id="SSF55781">
    <property type="entry name" value="GAF domain-like"/>
    <property type="match status" value="1"/>
</dbReference>
<protein>
    <submittedName>
        <fullName evidence="6">Pca regulon regulatory protein</fullName>
    </submittedName>
</protein>
<dbReference type="InterPro" id="IPR036388">
    <property type="entry name" value="WH-like_DNA-bd_sf"/>
</dbReference>
<keyword evidence="2" id="KW-0238">DNA-binding</keyword>
<reference evidence="6" key="1">
    <citation type="submission" date="2016-04" db="EMBL/GenBank/DDBJ databases">
        <authorList>
            <person name="Evans L.H."/>
            <person name="Alamgir A."/>
            <person name="Owens N."/>
            <person name="Weber N.D."/>
            <person name="Virtaneva K."/>
            <person name="Barbian K."/>
            <person name="Babar A."/>
            <person name="Rosenke K."/>
        </authorList>
    </citation>
    <scope>NUCLEOTIDE SEQUENCE</scope>
    <source>
        <strain evidence="6">86</strain>
    </source>
</reference>
<keyword evidence="1" id="KW-0805">Transcription regulation</keyword>
<dbReference type="SMART" id="SM00346">
    <property type="entry name" value="HTH_ICLR"/>
    <property type="match status" value="1"/>
</dbReference>
<dbReference type="InterPro" id="IPR005471">
    <property type="entry name" value="Tscrpt_reg_IclR_N"/>
</dbReference>
<dbReference type="InterPro" id="IPR014757">
    <property type="entry name" value="Tscrpt_reg_IclR_C"/>
</dbReference>
<dbReference type="InterPro" id="IPR050707">
    <property type="entry name" value="HTH_MetabolicPath_Reg"/>
</dbReference>
<evidence type="ECO:0000313" key="6">
    <source>
        <dbReference type="EMBL" id="SBV99731.1"/>
    </source>
</evidence>
<dbReference type="GO" id="GO:0003700">
    <property type="term" value="F:DNA-binding transcription factor activity"/>
    <property type="evidence" value="ECO:0007669"/>
    <property type="project" value="TreeGrafter"/>
</dbReference>
<organism evidence="6">
    <name type="scientific">uncultured Alphaproteobacteria bacterium</name>
    <dbReference type="NCBI Taxonomy" id="91750"/>
    <lineage>
        <taxon>Bacteria</taxon>
        <taxon>Pseudomonadati</taxon>
        <taxon>Pseudomonadota</taxon>
        <taxon>Alphaproteobacteria</taxon>
        <taxon>environmental samples</taxon>
    </lineage>
</organism>
<evidence type="ECO:0000256" key="2">
    <source>
        <dbReference type="ARBA" id="ARBA00023125"/>
    </source>
</evidence>
<feature type="domain" description="HTH iclR-type" evidence="4">
    <location>
        <begin position="10"/>
        <end position="70"/>
    </location>
</feature>
<dbReference type="InterPro" id="IPR029016">
    <property type="entry name" value="GAF-like_dom_sf"/>
</dbReference>
<keyword evidence="3" id="KW-0804">Transcription</keyword>
<dbReference type="GO" id="GO:0045892">
    <property type="term" value="P:negative regulation of DNA-templated transcription"/>
    <property type="evidence" value="ECO:0007669"/>
    <property type="project" value="TreeGrafter"/>
</dbReference>
<sequence>MIEPDSPDFVSSFARGLAVIRSFGAETPRQTLTEVAERTGMTRAAARRFLLTLAALGYAHSDGKHYALAPQILELGYSYLSSLSLTEALQPFLAGVTETLKESSSAAVLDGADVTYVARSAARHRVIAVNLAIGARLPAHATSMGQVLLAHLEPQRLQHFLRTTPLERYTDNTLTDPADLAARLDRVRAQGWALCDGELEIGLRSVAVPVRGRDGRVTLAINVSTQASRASVEALQRDYLSVLQDAAAAFEKTLHL</sequence>
<dbReference type="InterPro" id="IPR012794">
    <property type="entry name" value="PcaR_PcaU"/>
</dbReference>
<dbReference type="AlphaFoldDB" id="A0A212JJX9"/>
<dbReference type="PROSITE" id="PS51077">
    <property type="entry name" value="HTH_ICLR"/>
    <property type="match status" value="1"/>
</dbReference>
<evidence type="ECO:0000256" key="3">
    <source>
        <dbReference type="ARBA" id="ARBA00023163"/>
    </source>
</evidence>
<dbReference type="Pfam" id="PF01614">
    <property type="entry name" value="IclR_C"/>
    <property type="match status" value="1"/>
</dbReference>
<dbReference type="EMBL" id="FLUO01000001">
    <property type="protein sequence ID" value="SBV99731.1"/>
    <property type="molecule type" value="Genomic_DNA"/>
</dbReference>
<evidence type="ECO:0000259" key="5">
    <source>
        <dbReference type="PROSITE" id="PS51078"/>
    </source>
</evidence>
<evidence type="ECO:0000259" key="4">
    <source>
        <dbReference type="PROSITE" id="PS51077"/>
    </source>
</evidence>
<dbReference type="SUPFAM" id="SSF46785">
    <property type="entry name" value="Winged helix' DNA-binding domain"/>
    <property type="match status" value="1"/>
</dbReference>
<feature type="domain" description="IclR-ED" evidence="5">
    <location>
        <begin position="71"/>
        <end position="256"/>
    </location>
</feature>
<dbReference type="Gene3D" id="3.30.450.40">
    <property type="match status" value="1"/>
</dbReference>